<dbReference type="Proteomes" id="UP000230767">
    <property type="component" value="Unassembled WGS sequence"/>
</dbReference>
<dbReference type="Gene3D" id="1.10.287.10">
    <property type="entry name" value="S15/NS1, RNA-binding"/>
    <property type="match status" value="1"/>
</dbReference>
<dbReference type="PANTHER" id="PTHR23321:SF26">
    <property type="entry name" value="SMALL RIBOSOMAL SUBUNIT PROTEIN US15M"/>
    <property type="match status" value="1"/>
</dbReference>
<evidence type="ECO:0000256" key="1">
    <source>
        <dbReference type="ARBA" id="ARBA00022980"/>
    </source>
</evidence>
<dbReference type="GO" id="GO:0022627">
    <property type="term" value="C:cytosolic small ribosomal subunit"/>
    <property type="evidence" value="ECO:0007669"/>
    <property type="project" value="TreeGrafter"/>
</dbReference>
<proteinExistence type="inferred from homology"/>
<accession>A0A2M7R6Q3</accession>
<sequence>MLTPTEKQAIIKKYELHQVDTGSPEIQIALLCEEIRRLLLHFKKHPKDFHSKRGLLKMVAR</sequence>
<comment type="caution">
    <text evidence="6">The sequence shown here is derived from an EMBL/GenBank/DDBJ whole genome shotgun (WGS) entry which is preliminary data.</text>
</comment>
<dbReference type="InterPro" id="IPR005290">
    <property type="entry name" value="Ribosomal_uS15_bac-type"/>
</dbReference>
<evidence type="ECO:0000313" key="6">
    <source>
        <dbReference type="EMBL" id="PIY88543.1"/>
    </source>
</evidence>
<evidence type="ECO:0000256" key="3">
    <source>
        <dbReference type="ARBA" id="ARBA00035313"/>
    </source>
</evidence>
<keyword evidence="2 5" id="KW-0687">Ribonucleoprotein</keyword>
<dbReference type="SMART" id="SM01387">
    <property type="entry name" value="Ribosomal_S15"/>
    <property type="match status" value="1"/>
</dbReference>
<dbReference type="InterPro" id="IPR009068">
    <property type="entry name" value="uS15_NS1_RNA-bd_sf"/>
</dbReference>
<dbReference type="Pfam" id="PF00312">
    <property type="entry name" value="Ribosomal_S15"/>
    <property type="match status" value="1"/>
</dbReference>
<feature type="non-terminal residue" evidence="6">
    <location>
        <position position="61"/>
    </location>
</feature>
<dbReference type="InterPro" id="IPR000589">
    <property type="entry name" value="Ribosomal_uS15"/>
</dbReference>
<evidence type="ECO:0000256" key="5">
    <source>
        <dbReference type="RuleBase" id="RU003919"/>
    </source>
</evidence>
<protein>
    <recommendedName>
        <fullName evidence="3">30S ribosomal protein S15</fullName>
    </recommendedName>
</protein>
<comment type="similarity">
    <text evidence="5">Belongs to the universal ribosomal protein uS15 family.</text>
</comment>
<dbReference type="FunFam" id="1.10.287.10:FF:000002">
    <property type="entry name" value="30S ribosomal protein S15"/>
    <property type="match status" value="1"/>
</dbReference>
<reference evidence="7" key="1">
    <citation type="submission" date="2017-09" db="EMBL/GenBank/DDBJ databases">
        <title>Depth-based differentiation of microbial function through sediment-hosted aquifers and enrichment of novel symbionts in the deep terrestrial subsurface.</title>
        <authorList>
            <person name="Probst A.J."/>
            <person name="Ladd B."/>
            <person name="Jarett J.K."/>
            <person name="Geller-Mcgrath D.E."/>
            <person name="Sieber C.M.K."/>
            <person name="Emerson J.B."/>
            <person name="Anantharaman K."/>
            <person name="Thomas B.C."/>
            <person name="Malmstrom R."/>
            <person name="Stieglmeier M."/>
            <person name="Klingl A."/>
            <person name="Woyke T."/>
            <person name="Ryan C.M."/>
            <person name="Banfield J.F."/>
        </authorList>
    </citation>
    <scope>NUCLEOTIDE SEQUENCE [LARGE SCALE GENOMIC DNA]</scope>
</reference>
<evidence type="ECO:0000256" key="2">
    <source>
        <dbReference type="ARBA" id="ARBA00023274"/>
    </source>
</evidence>
<dbReference type="EMBL" id="PFLW01000083">
    <property type="protein sequence ID" value="PIY88543.1"/>
    <property type="molecule type" value="Genomic_DNA"/>
</dbReference>
<evidence type="ECO:0000256" key="4">
    <source>
        <dbReference type="ARBA" id="ARBA00064542"/>
    </source>
</evidence>
<dbReference type="NCBIfam" id="TIGR00952">
    <property type="entry name" value="S15_bact"/>
    <property type="match status" value="1"/>
</dbReference>
<dbReference type="CDD" id="cd00353">
    <property type="entry name" value="Ribosomal_S15p_S13e"/>
    <property type="match status" value="1"/>
</dbReference>
<name>A0A2M7R6Q3_9BACT</name>
<comment type="subunit">
    <text evidence="4">Part of the 30S ribosomal subunit. Forms a bridge to the 50S subunit in the 70S ribosome, contacting the 23S rRNA.</text>
</comment>
<dbReference type="SUPFAM" id="SSF47060">
    <property type="entry name" value="S15/NS1 RNA-binding domain"/>
    <property type="match status" value="1"/>
</dbReference>
<keyword evidence="1 5" id="KW-0689">Ribosomal protein</keyword>
<organism evidence="6 7">
    <name type="scientific">Candidatus Nealsonbacteria bacterium CG_4_10_14_0_8_um_filter_37_14</name>
    <dbReference type="NCBI Taxonomy" id="1974684"/>
    <lineage>
        <taxon>Bacteria</taxon>
        <taxon>Candidatus Nealsoniibacteriota</taxon>
    </lineage>
</organism>
<gene>
    <name evidence="6" type="ORF">COY73_03460</name>
</gene>
<dbReference type="GO" id="GO:0003735">
    <property type="term" value="F:structural constituent of ribosome"/>
    <property type="evidence" value="ECO:0007669"/>
    <property type="project" value="InterPro"/>
</dbReference>
<dbReference type="GO" id="GO:0006412">
    <property type="term" value="P:translation"/>
    <property type="evidence" value="ECO:0007669"/>
    <property type="project" value="InterPro"/>
</dbReference>
<evidence type="ECO:0000313" key="7">
    <source>
        <dbReference type="Proteomes" id="UP000230767"/>
    </source>
</evidence>
<dbReference type="AlphaFoldDB" id="A0A2M7R6Q3"/>
<dbReference type="PANTHER" id="PTHR23321">
    <property type="entry name" value="RIBOSOMAL PROTEIN S15, BACTERIAL AND ORGANELLAR"/>
    <property type="match status" value="1"/>
</dbReference>